<evidence type="ECO:0000313" key="1">
    <source>
        <dbReference type="EMBL" id="RVU23444.1"/>
    </source>
</evidence>
<dbReference type="EMBL" id="SACY01000005">
    <property type="protein sequence ID" value="RVU23444.1"/>
    <property type="molecule type" value="Genomic_DNA"/>
</dbReference>
<name>A0A437PMZ1_9BACT</name>
<evidence type="ECO:0008006" key="3">
    <source>
        <dbReference type="Google" id="ProtNLM"/>
    </source>
</evidence>
<organism evidence="1 2">
    <name type="scientific">Sandaracinomonas limnophila</name>
    <dbReference type="NCBI Taxonomy" id="1862386"/>
    <lineage>
        <taxon>Bacteria</taxon>
        <taxon>Pseudomonadati</taxon>
        <taxon>Bacteroidota</taxon>
        <taxon>Cytophagia</taxon>
        <taxon>Cytophagales</taxon>
        <taxon>Flectobacillaceae</taxon>
        <taxon>Sandaracinomonas</taxon>
    </lineage>
</organism>
<reference evidence="1 2" key="1">
    <citation type="submission" date="2019-01" db="EMBL/GenBank/DDBJ databases">
        <authorList>
            <person name="Chen W.-M."/>
        </authorList>
    </citation>
    <scope>NUCLEOTIDE SEQUENCE [LARGE SCALE GENOMIC DNA]</scope>
    <source>
        <strain evidence="1 2">FSY-15</strain>
    </source>
</reference>
<dbReference type="RefSeq" id="WP_127805012.1">
    <property type="nucleotide sequence ID" value="NZ_SACY01000005.1"/>
</dbReference>
<accession>A0A437PMZ1</accession>
<dbReference type="Proteomes" id="UP000282832">
    <property type="component" value="Unassembled WGS sequence"/>
</dbReference>
<protein>
    <recommendedName>
        <fullName evidence="3">C-type lysozyme inhibitor domain-containing protein</fullName>
    </recommendedName>
</protein>
<dbReference type="AlphaFoldDB" id="A0A437PMZ1"/>
<dbReference type="OrthoDB" id="1099822at2"/>
<sequence>MTTILIIIISILGLSHNQIGGQKDSNGCLTGAGFQWSNLEKSCIRAFELKIQLTNSKKSFNAGVLFNSNKSKAEVFSKEGSYILTKYKTDNYSGKLAGKPITLHKKNGKWIVSNSQNKILYSQP</sequence>
<gene>
    <name evidence="1" type="ORF">EOJ36_10200</name>
</gene>
<proteinExistence type="predicted"/>
<evidence type="ECO:0000313" key="2">
    <source>
        <dbReference type="Proteomes" id="UP000282832"/>
    </source>
</evidence>
<keyword evidence="2" id="KW-1185">Reference proteome</keyword>
<comment type="caution">
    <text evidence="1">The sequence shown here is derived from an EMBL/GenBank/DDBJ whole genome shotgun (WGS) entry which is preliminary data.</text>
</comment>